<dbReference type="EMBL" id="CP114063">
    <property type="protein sequence ID" value="WAT24634.1"/>
    <property type="molecule type" value="Genomic_DNA"/>
</dbReference>
<proteinExistence type="predicted"/>
<protein>
    <submittedName>
        <fullName evidence="1">Uncharacterized protein</fullName>
    </submittedName>
</protein>
<name>A0AA47G992_9LACT</name>
<reference evidence="1" key="1">
    <citation type="submission" date="2022-12" db="EMBL/GenBank/DDBJ databases">
        <title>Whole genome sequence analysis of a duck derived balloon bacteium Aerococcus urinaeequi henan2020.</title>
        <authorList>
            <person name="Zhang H."/>
            <person name="Qiao H.X."/>
            <person name="Bian C.Z."/>
            <person name="Shu J.C."/>
        </authorList>
    </citation>
    <scope>NUCLEOTIDE SEQUENCE</scope>
    <source>
        <strain evidence="1">2020-HN-1</strain>
    </source>
</reference>
<dbReference type="AlphaFoldDB" id="A0AA47G992"/>
<sequence length="40" mass="4494">MMTNYTDMWVSIQIGDTPEGTKGIGVQDYVYGVNVFGYQD</sequence>
<dbReference type="Proteomes" id="UP001164714">
    <property type="component" value="Chromosome"/>
</dbReference>
<gene>
    <name evidence="1" type="ORF">OZ415_00505</name>
</gene>
<dbReference type="RefSeq" id="WP_269105043.1">
    <property type="nucleotide sequence ID" value="NZ_CP063065.1"/>
</dbReference>
<evidence type="ECO:0000313" key="1">
    <source>
        <dbReference type="EMBL" id="WAT24634.1"/>
    </source>
</evidence>
<organism evidence="1 2">
    <name type="scientific">Aerococcus urinaeequi</name>
    <dbReference type="NCBI Taxonomy" id="51665"/>
    <lineage>
        <taxon>Bacteria</taxon>
        <taxon>Bacillati</taxon>
        <taxon>Bacillota</taxon>
        <taxon>Bacilli</taxon>
        <taxon>Lactobacillales</taxon>
        <taxon>Aerococcaceae</taxon>
        <taxon>Aerococcus</taxon>
    </lineage>
</organism>
<accession>A0AA47G992</accession>
<evidence type="ECO:0000313" key="2">
    <source>
        <dbReference type="Proteomes" id="UP001164714"/>
    </source>
</evidence>